<accession>A0ACC2X2W2</accession>
<reference evidence="1" key="1">
    <citation type="submission" date="2023-04" db="EMBL/GenBank/DDBJ databases">
        <title>Draft Genome sequencing of Naganishia species isolated from polar environments using Oxford Nanopore Technology.</title>
        <authorList>
            <person name="Leo P."/>
            <person name="Venkateswaran K."/>
        </authorList>
    </citation>
    <scope>NUCLEOTIDE SEQUENCE</scope>
    <source>
        <strain evidence="1">MNA-CCFEE 5262</strain>
    </source>
</reference>
<dbReference type="Proteomes" id="UP001230649">
    <property type="component" value="Unassembled WGS sequence"/>
</dbReference>
<name>A0ACC2X2W2_9TREE</name>
<keyword evidence="2" id="KW-1185">Reference proteome</keyword>
<dbReference type="EMBL" id="JASBWS010000001">
    <property type="protein sequence ID" value="KAJ9117935.1"/>
    <property type="molecule type" value="Genomic_DNA"/>
</dbReference>
<evidence type="ECO:0000313" key="1">
    <source>
        <dbReference type="EMBL" id="KAJ9117935.1"/>
    </source>
</evidence>
<comment type="caution">
    <text evidence="1">The sequence shown here is derived from an EMBL/GenBank/DDBJ whole genome shotgun (WGS) entry which is preliminary data.</text>
</comment>
<gene>
    <name evidence="1" type="ORF">QFC20_000216</name>
</gene>
<organism evidence="1 2">
    <name type="scientific">Naganishia adeliensis</name>
    <dbReference type="NCBI Taxonomy" id="92952"/>
    <lineage>
        <taxon>Eukaryota</taxon>
        <taxon>Fungi</taxon>
        <taxon>Dikarya</taxon>
        <taxon>Basidiomycota</taxon>
        <taxon>Agaricomycotina</taxon>
        <taxon>Tremellomycetes</taxon>
        <taxon>Filobasidiales</taxon>
        <taxon>Filobasidiaceae</taxon>
        <taxon>Naganishia</taxon>
    </lineage>
</organism>
<sequence>MPQDTLSRSSSLASDDFLGAISEDAVPSRPSTTPQSEIQVPVEGVDGPLKLAVDAGPGCGGIAWPAGEVLTKYMAWRHSNDKEYLRKKTLLELGSGTGLVGLAVGLLEPTSEVWITDQKPLLGLMQRNVDLNFPQHTVTSTCPVKVAELDWGGELPDDLPHNPEIILAADCVYFEADARFFKMLSKHFKAQPVEDDRPGEREKYERQGVKLLRLVRTK</sequence>
<proteinExistence type="predicted"/>
<protein>
    <submittedName>
        <fullName evidence="1">Uncharacterized protein</fullName>
    </submittedName>
</protein>
<evidence type="ECO:0000313" key="2">
    <source>
        <dbReference type="Proteomes" id="UP001230649"/>
    </source>
</evidence>